<feature type="transmembrane region" description="Helical" evidence="1">
    <location>
        <begin position="87"/>
        <end position="109"/>
    </location>
</feature>
<evidence type="ECO:0000313" key="3">
    <source>
        <dbReference type="Proteomes" id="UP000516304"/>
    </source>
</evidence>
<dbReference type="InterPro" id="IPR056926">
    <property type="entry name" value="FLQE3_permease"/>
</dbReference>
<feature type="transmembrane region" description="Helical" evidence="1">
    <location>
        <begin position="48"/>
        <end position="67"/>
    </location>
</feature>
<dbReference type="Pfam" id="PF24686">
    <property type="entry name" value="FLQE3_permease"/>
    <property type="match status" value="1"/>
</dbReference>
<sequence>MIGNIIRTNLVIGVRSYVYPIYVLIGLAYGLMLMVFPDQYLSTMVPIFLLFEPGLVGFMFVGTEIFAEKKDGAIGALAVTPIDWRSYIIAKTLIMSLLSVIGAVLIMVIGTRSLKGLPYVIIGVFLVSIVYTLLGIGISAKYHDLDDYFIPIIGVMVVSLLPFAHYHGYLAGGIWRVLYLIPSYPALYFFKAPFEEISRDTLMLSGVGLIIWSGVAYCLARIRFYKYAVEGVR</sequence>
<dbReference type="RefSeq" id="WP_188202170.1">
    <property type="nucleotide sequence ID" value="NZ_LR881183.1"/>
</dbReference>
<feature type="transmembrane region" description="Helical" evidence="1">
    <location>
        <begin position="17"/>
        <end position="36"/>
    </location>
</feature>
<dbReference type="EMBL" id="LR881183">
    <property type="protein sequence ID" value="CAD5244399.1"/>
    <property type="molecule type" value="Genomic_DNA"/>
</dbReference>
<gene>
    <name evidence="2" type="ORF">TIRI35C_1245</name>
</gene>
<protein>
    <submittedName>
        <fullName evidence="2">Uncharacterized protein</fullName>
    </submittedName>
</protein>
<keyword evidence="1" id="KW-1133">Transmembrane helix</keyword>
<evidence type="ECO:0000256" key="1">
    <source>
        <dbReference type="SAM" id="Phobius"/>
    </source>
</evidence>
<reference evidence="2 3" key="1">
    <citation type="submission" date="2020-09" db="EMBL/GenBank/DDBJ databases">
        <authorList>
            <person name="Courtine D."/>
        </authorList>
    </citation>
    <scope>NUCLEOTIDE SEQUENCE [LARGE SCALE GENOMIC DNA]</scope>
    <source>
        <strain evidence="2 3">IRI35c</strain>
    </source>
</reference>
<accession>A0A7G2D9R9</accession>
<feature type="transmembrane region" description="Helical" evidence="1">
    <location>
        <begin position="148"/>
        <end position="166"/>
    </location>
</feature>
<feature type="transmembrane region" description="Helical" evidence="1">
    <location>
        <begin position="116"/>
        <end position="136"/>
    </location>
</feature>
<keyword evidence="3" id="KW-1185">Reference proteome</keyword>
<keyword evidence="1" id="KW-0812">Transmembrane</keyword>
<evidence type="ECO:0000313" key="2">
    <source>
        <dbReference type="EMBL" id="CAD5244399.1"/>
    </source>
</evidence>
<dbReference type="Proteomes" id="UP000516304">
    <property type="component" value="Chromosome TIRI35C"/>
</dbReference>
<keyword evidence="1" id="KW-0472">Membrane</keyword>
<organism evidence="2 3">
    <name type="scientific">Thermococcus camini</name>
    <dbReference type="NCBI Taxonomy" id="2016373"/>
    <lineage>
        <taxon>Archaea</taxon>
        <taxon>Methanobacteriati</taxon>
        <taxon>Methanobacteriota</taxon>
        <taxon>Thermococci</taxon>
        <taxon>Thermococcales</taxon>
        <taxon>Thermococcaceae</taxon>
        <taxon>Thermococcus</taxon>
    </lineage>
</organism>
<dbReference type="GeneID" id="58918987"/>
<dbReference type="KEGG" id="tcq:TIRI35C_1245"/>
<feature type="transmembrane region" description="Helical" evidence="1">
    <location>
        <begin position="202"/>
        <end position="220"/>
    </location>
</feature>
<name>A0A7G2D9R9_9EURY</name>
<proteinExistence type="predicted"/>
<dbReference type="AlphaFoldDB" id="A0A7G2D9R9"/>